<keyword evidence="1" id="KW-1133">Transmembrane helix</keyword>
<dbReference type="AlphaFoldDB" id="A0A0C2N0H5"/>
<proteinExistence type="predicted"/>
<protein>
    <submittedName>
        <fullName evidence="2">Uncharacterized protein</fullName>
    </submittedName>
</protein>
<reference evidence="2 3" key="1">
    <citation type="journal article" date="2014" name="Genome Biol. Evol.">
        <title>The genome of the myxosporean Thelohanellus kitauei shows adaptations to nutrient acquisition within its fish host.</title>
        <authorList>
            <person name="Yang Y."/>
            <person name="Xiong J."/>
            <person name="Zhou Z."/>
            <person name="Huo F."/>
            <person name="Miao W."/>
            <person name="Ran C."/>
            <person name="Liu Y."/>
            <person name="Zhang J."/>
            <person name="Feng J."/>
            <person name="Wang M."/>
            <person name="Wang M."/>
            <person name="Wang L."/>
            <person name="Yao B."/>
        </authorList>
    </citation>
    <scope>NUCLEOTIDE SEQUENCE [LARGE SCALE GENOMIC DNA]</scope>
    <source>
        <strain evidence="2">Wuqing</strain>
    </source>
</reference>
<name>A0A0C2N0H5_THEKT</name>
<evidence type="ECO:0000313" key="3">
    <source>
        <dbReference type="Proteomes" id="UP000031668"/>
    </source>
</evidence>
<dbReference type="EMBL" id="JWZT01003207">
    <property type="protein sequence ID" value="KII67402.1"/>
    <property type="molecule type" value="Genomic_DNA"/>
</dbReference>
<evidence type="ECO:0000256" key="1">
    <source>
        <dbReference type="SAM" id="Phobius"/>
    </source>
</evidence>
<keyword evidence="3" id="KW-1185">Reference proteome</keyword>
<comment type="caution">
    <text evidence="2">The sequence shown here is derived from an EMBL/GenBank/DDBJ whole genome shotgun (WGS) entry which is preliminary data.</text>
</comment>
<evidence type="ECO:0000313" key="2">
    <source>
        <dbReference type="EMBL" id="KII67402.1"/>
    </source>
</evidence>
<keyword evidence="1" id="KW-0472">Membrane</keyword>
<accession>A0A0C2N0H5</accession>
<gene>
    <name evidence="2" type="ORF">RF11_05326</name>
</gene>
<organism evidence="2 3">
    <name type="scientific">Thelohanellus kitauei</name>
    <name type="common">Myxosporean</name>
    <dbReference type="NCBI Taxonomy" id="669202"/>
    <lineage>
        <taxon>Eukaryota</taxon>
        <taxon>Metazoa</taxon>
        <taxon>Cnidaria</taxon>
        <taxon>Myxozoa</taxon>
        <taxon>Myxosporea</taxon>
        <taxon>Bivalvulida</taxon>
        <taxon>Platysporina</taxon>
        <taxon>Myxobolidae</taxon>
        <taxon>Thelohanellus</taxon>
    </lineage>
</organism>
<keyword evidence="1" id="KW-0812">Transmembrane</keyword>
<feature type="transmembrane region" description="Helical" evidence="1">
    <location>
        <begin position="144"/>
        <end position="165"/>
    </location>
</feature>
<sequence length="207" mass="24291">MNEVVNEANIDVGGHINCGRYLLITKNTINYNIQQATYEYIPPKFLAPKNLVYDYKNNKLKWDAYPYPCVPRIYYVKISTFEIECHCSQLINRNFTIHNWYILDNNNYLECKVASCPNKIFNLSCSPFAQIIYPIILTNKVMPISVKIMIILLVVIVVCGLSIAFRRCMPIKIYEIESFINRYIFKISASRIRKKLYMANVLEQIDY</sequence>
<dbReference type="Proteomes" id="UP000031668">
    <property type="component" value="Unassembled WGS sequence"/>
</dbReference>